<dbReference type="GO" id="GO:0016616">
    <property type="term" value="F:oxidoreductase activity, acting on the CH-OH group of donors, NAD or NADP as acceptor"/>
    <property type="evidence" value="ECO:0007669"/>
    <property type="project" value="UniProtKB-ARBA"/>
</dbReference>
<gene>
    <name evidence="4" type="ORF">AOZ06_18800</name>
</gene>
<protein>
    <recommendedName>
        <fullName evidence="3">Ketoreductase domain-containing protein</fullName>
    </recommendedName>
</protein>
<dbReference type="STRING" id="860235.AOZ06_18800"/>
<evidence type="ECO:0000259" key="3">
    <source>
        <dbReference type="SMART" id="SM00822"/>
    </source>
</evidence>
<dbReference type="PANTHER" id="PTHR42760:SF115">
    <property type="entry name" value="3-OXOACYL-[ACYL-CARRIER-PROTEIN] REDUCTASE FABG"/>
    <property type="match status" value="1"/>
</dbReference>
<dbReference type="PRINTS" id="PR00081">
    <property type="entry name" value="GDHRDH"/>
</dbReference>
<dbReference type="FunFam" id="3.40.50.720:FF:000084">
    <property type="entry name" value="Short-chain dehydrogenase reductase"/>
    <property type="match status" value="1"/>
</dbReference>
<dbReference type="AlphaFoldDB" id="A0A0N7F3I1"/>
<name>A0A0N7F3I1_9PSEU</name>
<dbReference type="EMBL" id="CP012752">
    <property type="protein sequence ID" value="ALG08695.1"/>
    <property type="molecule type" value="Genomic_DNA"/>
</dbReference>
<dbReference type="InterPro" id="IPR036291">
    <property type="entry name" value="NAD(P)-bd_dom_sf"/>
</dbReference>
<keyword evidence="5" id="KW-1185">Reference proteome</keyword>
<dbReference type="InterPro" id="IPR057326">
    <property type="entry name" value="KR_dom"/>
</dbReference>
<comment type="similarity">
    <text evidence="1">Belongs to the short-chain dehydrogenases/reductases (SDR) family.</text>
</comment>
<reference evidence="4 5" key="1">
    <citation type="submission" date="2015-07" db="EMBL/GenBank/DDBJ databases">
        <title>Genome sequencing of Kibdelosporangium phytohabitans.</title>
        <authorList>
            <person name="Qin S."/>
            <person name="Xing K."/>
        </authorList>
    </citation>
    <scope>NUCLEOTIDE SEQUENCE [LARGE SCALE GENOMIC DNA]</scope>
    <source>
        <strain evidence="4 5">KLBMP1111</strain>
    </source>
</reference>
<keyword evidence="2" id="KW-0560">Oxidoreductase</keyword>
<dbReference type="InterPro" id="IPR020904">
    <property type="entry name" value="Sc_DH/Rdtase_CS"/>
</dbReference>
<dbReference type="PROSITE" id="PS00061">
    <property type="entry name" value="ADH_SHORT"/>
    <property type="match status" value="1"/>
</dbReference>
<dbReference type="OrthoDB" id="154414at2"/>
<evidence type="ECO:0000313" key="4">
    <source>
        <dbReference type="EMBL" id="ALG08695.1"/>
    </source>
</evidence>
<feature type="domain" description="Ketoreductase" evidence="3">
    <location>
        <begin position="7"/>
        <end position="188"/>
    </location>
</feature>
<evidence type="ECO:0000256" key="1">
    <source>
        <dbReference type="ARBA" id="ARBA00006484"/>
    </source>
</evidence>
<accession>A0A0N7F3I1</accession>
<dbReference type="SUPFAM" id="SSF51735">
    <property type="entry name" value="NAD(P)-binding Rossmann-fold domains"/>
    <property type="match status" value="1"/>
</dbReference>
<dbReference type="PANTHER" id="PTHR42760">
    <property type="entry name" value="SHORT-CHAIN DEHYDROGENASES/REDUCTASES FAMILY MEMBER"/>
    <property type="match status" value="1"/>
</dbReference>
<evidence type="ECO:0000256" key="2">
    <source>
        <dbReference type="ARBA" id="ARBA00023002"/>
    </source>
</evidence>
<dbReference type="Pfam" id="PF13561">
    <property type="entry name" value="adh_short_C2"/>
    <property type="match status" value="1"/>
</dbReference>
<proteinExistence type="inferred from homology"/>
<dbReference type="PRINTS" id="PR00080">
    <property type="entry name" value="SDRFAMILY"/>
</dbReference>
<sequence>MTLYTGRKVLLAGGYGGIGAAIAEQLVASGAAVAIAGRSKDKAVALADKLAGGDAPVVGVELDITSTASIRATVAGVADELSGLDTLINCAGKLETIPAEKFPEQVFRDIVDANLTGAFLLSQEVGKRLIDEGTPGRIVHLSSVRGAAGGRRGFSAYGASKAAVDLLVKQLATEWGRHGITVNAVAPGFVRTELVEQATQDNGFLAMLKQRIPLGRVAEPEEVASAVLYLVSPLARFVTGQVIYVDGGVTASQ</sequence>
<evidence type="ECO:0000313" key="5">
    <source>
        <dbReference type="Proteomes" id="UP000063699"/>
    </source>
</evidence>
<dbReference type="InterPro" id="IPR002347">
    <property type="entry name" value="SDR_fam"/>
</dbReference>
<dbReference type="SMART" id="SM00822">
    <property type="entry name" value="PKS_KR"/>
    <property type="match status" value="1"/>
</dbReference>
<dbReference type="Gene3D" id="3.40.50.720">
    <property type="entry name" value="NAD(P)-binding Rossmann-like Domain"/>
    <property type="match status" value="1"/>
</dbReference>
<dbReference type="RefSeq" id="WP_054290602.1">
    <property type="nucleotide sequence ID" value="NZ_CP012752.1"/>
</dbReference>
<dbReference type="Proteomes" id="UP000063699">
    <property type="component" value="Chromosome"/>
</dbReference>
<dbReference type="KEGG" id="kphy:AOZ06_18800"/>
<organism evidence="4 5">
    <name type="scientific">Kibdelosporangium phytohabitans</name>
    <dbReference type="NCBI Taxonomy" id="860235"/>
    <lineage>
        <taxon>Bacteria</taxon>
        <taxon>Bacillati</taxon>
        <taxon>Actinomycetota</taxon>
        <taxon>Actinomycetes</taxon>
        <taxon>Pseudonocardiales</taxon>
        <taxon>Pseudonocardiaceae</taxon>
        <taxon>Kibdelosporangium</taxon>
    </lineage>
</organism>
<dbReference type="CDD" id="cd05233">
    <property type="entry name" value="SDR_c"/>
    <property type="match status" value="1"/>
</dbReference>